<dbReference type="Gene3D" id="3.40.50.1000">
    <property type="entry name" value="HAD superfamily/HAD-like"/>
    <property type="match status" value="1"/>
</dbReference>
<dbReference type="Proteomes" id="UP000776164">
    <property type="component" value="Unassembled WGS sequence"/>
</dbReference>
<dbReference type="Pfam" id="PF00702">
    <property type="entry name" value="Hydrolase"/>
    <property type="match status" value="1"/>
</dbReference>
<dbReference type="SFLD" id="SFLDG00002">
    <property type="entry name" value="C1.7:_P-type_atpase_like"/>
    <property type="match status" value="1"/>
</dbReference>
<dbReference type="Gene3D" id="3.40.1110.10">
    <property type="entry name" value="Calcium-transporting ATPase, cytoplasmic domain N"/>
    <property type="match status" value="1"/>
</dbReference>
<proteinExistence type="predicted"/>
<evidence type="ECO:0000313" key="9">
    <source>
        <dbReference type="Proteomes" id="UP000776164"/>
    </source>
</evidence>
<dbReference type="InterPro" id="IPR023299">
    <property type="entry name" value="ATPase_P-typ_cyto_dom_N"/>
</dbReference>
<dbReference type="InterPro" id="IPR044492">
    <property type="entry name" value="P_typ_ATPase_HD_dom"/>
</dbReference>
<feature type="transmembrane region" description="Helical" evidence="6">
    <location>
        <begin position="773"/>
        <end position="795"/>
    </location>
</feature>
<dbReference type="EMBL" id="JAFBBU010000001">
    <property type="protein sequence ID" value="MBM7473012.1"/>
    <property type="molecule type" value="Genomic_DNA"/>
</dbReference>
<keyword evidence="2 6" id="KW-0812">Transmembrane</keyword>
<evidence type="ECO:0000256" key="1">
    <source>
        <dbReference type="ARBA" id="ARBA00004651"/>
    </source>
</evidence>
<dbReference type="Pfam" id="PF00122">
    <property type="entry name" value="E1-E2_ATPase"/>
    <property type="match status" value="1"/>
</dbReference>
<keyword evidence="5 6" id="KW-0472">Membrane</keyword>
<protein>
    <submittedName>
        <fullName evidence="8">Cation-transporting ATPase E</fullName>
        <ecNumber evidence="8">3.6.3.-</ecNumber>
    </submittedName>
</protein>
<dbReference type="InterPro" id="IPR018303">
    <property type="entry name" value="ATPase_P-typ_P_site"/>
</dbReference>
<dbReference type="SFLD" id="SFLDF00027">
    <property type="entry name" value="p-type_atpase"/>
    <property type="match status" value="1"/>
</dbReference>
<dbReference type="Gene3D" id="2.70.150.10">
    <property type="entry name" value="Calcium-transporting ATPase, cytoplasmic transduction domain A"/>
    <property type="match status" value="1"/>
</dbReference>
<dbReference type="InterPro" id="IPR059000">
    <property type="entry name" value="ATPase_P-type_domA"/>
</dbReference>
<dbReference type="PRINTS" id="PR00120">
    <property type="entry name" value="HATPASE"/>
</dbReference>
<dbReference type="SUPFAM" id="SSF81660">
    <property type="entry name" value="Metal cation-transporting ATPase, ATP-binding domain N"/>
    <property type="match status" value="1"/>
</dbReference>
<dbReference type="SFLD" id="SFLDS00003">
    <property type="entry name" value="Haloacid_Dehalogenase"/>
    <property type="match status" value="1"/>
</dbReference>
<feature type="transmembrane region" description="Helical" evidence="6">
    <location>
        <begin position="683"/>
        <end position="702"/>
    </location>
</feature>
<feature type="transmembrane region" description="Helical" evidence="6">
    <location>
        <begin position="657"/>
        <end position="677"/>
    </location>
</feature>
<feature type="transmembrane region" description="Helical" evidence="6">
    <location>
        <begin position="747"/>
        <end position="766"/>
    </location>
</feature>
<dbReference type="NCBIfam" id="TIGR01494">
    <property type="entry name" value="ATPase_P-type"/>
    <property type="match status" value="2"/>
</dbReference>
<dbReference type="PRINTS" id="PR00119">
    <property type="entry name" value="CATATPASE"/>
</dbReference>
<evidence type="ECO:0000256" key="3">
    <source>
        <dbReference type="ARBA" id="ARBA00022967"/>
    </source>
</evidence>
<comment type="subcellular location">
    <subcellularLocation>
        <location evidence="1">Cell membrane</location>
        <topology evidence="1">Multi-pass membrane protein</topology>
    </subcellularLocation>
</comment>
<dbReference type="GO" id="GO:0016787">
    <property type="term" value="F:hydrolase activity"/>
    <property type="evidence" value="ECO:0007669"/>
    <property type="project" value="UniProtKB-KW"/>
</dbReference>
<evidence type="ECO:0000256" key="6">
    <source>
        <dbReference type="SAM" id="Phobius"/>
    </source>
</evidence>
<evidence type="ECO:0000259" key="7">
    <source>
        <dbReference type="Pfam" id="PF00122"/>
    </source>
</evidence>
<dbReference type="InterPro" id="IPR023214">
    <property type="entry name" value="HAD_sf"/>
</dbReference>
<evidence type="ECO:0000256" key="5">
    <source>
        <dbReference type="ARBA" id="ARBA00023136"/>
    </source>
</evidence>
<evidence type="ECO:0000256" key="4">
    <source>
        <dbReference type="ARBA" id="ARBA00022989"/>
    </source>
</evidence>
<dbReference type="RefSeq" id="WP_307827203.1">
    <property type="nucleotide sequence ID" value="NZ_BAAAHT010000003.1"/>
</dbReference>
<name>A0ABS2L7G3_9MICO</name>
<feature type="domain" description="P-type ATPase A" evidence="7">
    <location>
        <begin position="97"/>
        <end position="194"/>
    </location>
</feature>
<organism evidence="8 9">
    <name type="scientific">Subtercola frigoramans</name>
    <dbReference type="NCBI Taxonomy" id="120298"/>
    <lineage>
        <taxon>Bacteria</taxon>
        <taxon>Bacillati</taxon>
        <taxon>Actinomycetota</taxon>
        <taxon>Actinomycetes</taxon>
        <taxon>Micrococcales</taxon>
        <taxon>Microbacteriaceae</taxon>
        <taxon>Subtercola</taxon>
    </lineage>
</organism>
<dbReference type="Gene3D" id="1.20.1110.10">
    <property type="entry name" value="Calcium-transporting ATPase, transmembrane domain"/>
    <property type="match status" value="1"/>
</dbReference>
<dbReference type="EC" id="3.6.3.-" evidence="8"/>
<dbReference type="InterPro" id="IPR008250">
    <property type="entry name" value="ATPase_P-typ_transduc_dom_A_sf"/>
</dbReference>
<dbReference type="InterPro" id="IPR036412">
    <property type="entry name" value="HAD-like_sf"/>
</dbReference>
<dbReference type="SUPFAM" id="SSF81665">
    <property type="entry name" value="Calcium ATPase, transmembrane domain M"/>
    <property type="match status" value="1"/>
</dbReference>
<keyword evidence="9" id="KW-1185">Reference proteome</keyword>
<keyword evidence="3" id="KW-1278">Translocase</keyword>
<feature type="transmembrane region" description="Helical" evidence="6">
    <location>
        <begin position="714"/>
        <end position="735"/>
    </location>
</feature>
<dbReference type="SUPFAM" id="SSF81653">
    <property type="entry name" value="Calcium ATPase, transduction domain A"/>
    <property type="match status" value="1"/>
</dbReference>
<comment type="caution">
    <text evidence="8">The sequence shown here is derived from an EMBL/GenBank/DDBJ whole genome shotgun (WGS) entry which is preliminary data.</text>
</comment>
<dbReference type="PANTHER" id="PTHR42861">
    <property type="entry name" value="CALCIUM-TRANSPORTING ATPASE"/>
    <property type="match status" value="1"/>
</dbReference>
<accession>A0ABS2L7G3</accession>
<sequence length="836" mass="87002">MSDDVVGGGLSPADVADRENAGLTNAVAHSSSRSFWQIFRANVFTLFNAIVATSFILLLALGQWKDALFGVTAVTNAIIGVVQEYKAKRLLDALAILTAPDVRVLRGGETVSIPSARVVRDDVLVLRTGDQVSADALVLAGEGLQVDESLLTGESLAVERRPGDTLLSGSSVVAGNGFARATAVGPASFASGLTAEARRFSLVHSEIRTATNRVLRSIAIALAPIMLVVINGQMQTLGGWRVALETGSWRLGAVGAVASVIAIVPLGLVLMTSVAFAVGGVRLARRNVLIQELASVEGLARVDVLCLDKTGTLTEGSIDFDTVHVLGQGVSREAGPVNPGSMPADSGAWRSALAWMATEPNANETARSMEGVFGGGAAGGGAALLEHQVPVAVVPFDSVSKWSAVCFASGAAGSQPGLGGTWVLGAPELVFAEERGDSPRSDEVRDALARASTLASSGLRTLVFAHSTVLLAPDAADEGVTVLPAALVPVALLTFREKVRADAASTLRYFRTEGISLRIISGDDPRTVAAVARRVGFDAGEGFDARNLPDDLAELADLLEVQRVFGRVTPRQKETMVRALQSHGHTVAMTGDGVNDALALKQADLGIAMGSAAPATKAVARLVLLDGRFSSLPAVVAEGRRVIANVERVSMLYLSKAAYAALISVVFGLLLWGFPFLPRQLSALDGLTIGLPSFFLALMPNSRRYSAGFLRRSLTFAAPAGVIVTLAVFAVNLTARSGASIALPIEARSASVLTLAVLGLGILGVASRPLDRVRVAIIAAMIVGTALLFTIPLARDFFELTVPKGDLLTATVVASAGGLVALEILARVRAHARWGR</sequence>
<evidence type="ECO:0000256" key="2">
    <source>
        <dbReference type="ARBA" id="ARBA00022692"/>
    </source>
</evidence>
<dbReference type="InterPro" id="IPR023298">
    <property type="entry name" value="ATPase_P-typ_TM_dom_sf"/>
</dbReference>
<feature type="transmembrane region" description="Helical" evidence="6">
    <location>
        <begin position="807"/>
        <end position="826"/>
    </location>
</feature>
<dbReference type="SUPFAM" id="SSF56784">
    <property type="entry name" value="HAD-like"/>
    <property type="match status" value="1"/>
</dbReference>
<feature type="transmembrane region" description="Helical" evidence="6">
    <location>
        <begin position="41"/>
        <end position="61"/>
    </location>
</feature>
<keyword evidence="8" id="KW-0378">Hydrolase</keyword>
<feature type="transmembrane region" description="Helical" evidence="6">
    <location>
        <begin position="254"/>
        <end position="278"/>
    </location>
</feature>
<reference evidence="8 9" key="1">
    <citation type="submission" date="2021-01" db="EMBL/GenBank/DDBJ databases">
        <title>Sequencing the genomes of 1000 actinobacteria strains.</title>
        <authorList>
            <person name="Klenk H.-P."/>
        </authorList>
    </citation>
    <scope>NUCLEOTIDE SEQUENCE [LARGE SCALE GENOMIC DNA]</scope>
    <source>
        <strain evidence="8 9">DSM 13057</strain>
    </source>
</reference>
<feature type="transmembrane region" description="Helical" evidence="6">
    <location>
        <begin position="214"/>
        <end position="234"/>
    </location>
</feature>
<keyword evidence="4 6" id="KW-1133">Transmembrane helix</keyword>
<dbReference type="InterPro" id="IPR001757">
    <property type="entry name" value="P_typ_ATPase"/>
</dbReference>
<gene>
    <name evidence="8" type="ORF">JOE66_002646</name>
</gene>
<evidence type="ECO:0000313" key="8">
    <source>
        <dbReference type="EMBL" id="MBM7473012.1"/>
    </source>
</evidence>
<dbReference type="PROSITE" id="PS00154">
    <property type="entry name" value="ATPASE_E1_E2"/>
    <property type="match status" value="1"/>
</dbReference>